<organism evidence="2">
    <name type="scientific">Trichodesmium erythraeum (strain IMS101)</name>
    <dbReference type="NCBI Taxonomy" id="203124"/>
    <lineage>
        <taxon>Bacteria</taxon>
        <taxon>Bacillati</taxon>
        <taxon>Cyanobacteriota</taxon>
        <taxon>Cyanophyceae</taxon>
        <taxon>Oscillatoriophycideae</taxon>
        <taxon>Oscillatoriales</taxon>
        <taxon>Microcoleaceae</taxon>
        <taxon>Trichodesmium</taxon>
    </lineage>
</organism>
<keyword evidence="1" id="KW-0175">Coiled coil</keyword>
<proteinExistence type="predicted"/>
<feature type="coiled-coil region" evidence="1">
    <location>
        <begin position="24"/>
        <end position="72"/>
    </location>
</feature>
<accession>Q111U0</accession>
<dbReference type="Gene3D" id="1.20.5.340">
    <property type="match status" value="1"/>
</dbReference>
<dbReference type="HOGENOM" id="CLU_1795641_0_0_3"/>
<gene>
    <name evidence="2" type="ordered locus">Tery_2530</name>
</gene>
<dbReference type="AlphaFoldDB" id="Q111U0"/>
<dbReference type="EMBL" id="CP000393">
    <property type="protein sequence ID" value="ABG51734.1"/>
    <property type="molecule type" value="Genomic_DNA"/>
</dbReference>
<sequence>MYSPLIKKVIAKACNVSINECVEVQRLKLEVQRLTQENQELTVKAQEYQQENQELQKKLTQLRMQLANLSDYSSSLTSPVPNNLTSLNQSSSTVVLVNSPNQQLEADQGKPVELLNQLPNGTWHIKVKSGVKVIVKPEALKVLA</sequence>
<reference evidence="2" key="1">
    <citation type="submission" date="2006-06" db="EMBL/GenBank/DDBJ databases">
        <title>Complete sequence of Trichodesmium erythraeum IMS101.</title>
        <authorList>
            <consortium name="US DOE Joint Genome Institute"/>
            <person name="Copeland A."/>
            <person name="Lucas S."/>
            <person name="Lapidus A."/>
            <person name="Barry K."/>
            <person name="Detter J.C."/>
            <person name="Glavina del Rio T."/>
            <person name="Hammon N."/>
            <person name="Israni S."/>
            <person name="Dalin E."/>
            <person name="Tice H."/>
            <person name="Pitluck S."/>
            <person name="Kiss H."/>
            <person name="Munk A.C."/>
            <person name="Brettin T."/>
            <person name="Bruce D."/>
            <person name="Han C."/>
            <person name="Tapia R."/>
            <person name="Gilna P."/>
            <person name="Schmutz J."/>
            <person name="Larimer F."/>
            <person name="Land M."/>
            <person name="Hauser L."/>
            <person name="Kyrpides N."/>
            <person name="Kim E."/>
            <person name="Richardson P."/>
        </authorList>
    </citation>
    <scope>NUCLEOTIDE SEQUENCE [LARGE SCALE GENOMIC DNA]</scope>
    <source>
        <strain evidence="2">IMS101</strain>
    </source>
</reference>
<name>Q111U0_TRIEI</name>
<evidence type="ECO:0000256" key="1">
    <source>
        <dbReference type="SAM" id="Coils"/>
    </source>
</evidence>
<dbReference type="RefSeq" id="WP_011612097.1">
    <property type="nucleotide sequence ID" value="NC_008312.1"/>
</dbReference>
<dbReference type="STRING" id="203124.Tery_2530"/>
<protein>
    <submittedName>
        <fullName evidence="2">Uncharacterized protein</fullName>
    </submittedName>
</protein>
<evidence type="ECO:0000313" key="2">
    <source>
        <dbReference type="EMBL" id="ABG51734.1"/>
    </source>
</evidence>
<dbReference type="KEGG" id="ter:Tery_2530"/>
<dbReference type="OrthoDB" id="461796at2"/>